<sequence>MLEENKGSQVSNIDVFFELKRRLKTTRKSRIAASKRLRKKQDFYDKIIHFYSLIILVLSIWFVSAEGKVAAISTKVLLIMSVSLTFFTMYVSIRNYKERASNFETNYQSLDLLLNKVERLEAVPEQIDQECLKGLHREYEKLIIEKENHIDIDYMLSSGSKINDFSTQIKWYERREMFIKFIVAVHPVLLLLMILGIHRITKFLE</sequence>
<keyword evidence="1" id="KW-1133">Transmembrane helix</keyword>
<dbReference type="eggNOG" id="ENOG50334GF">
    <property type="taxonomic scope" value="Bacteria"/>
</dbReference>
<name>S9SR99_PAEAL</name>
<comment type="caution">
    <text evidence="3">The sequence shown here is derived from an EMBL/GenBank/DDBJ whole genome shotgun (WGS) entry which is preliminary data.</text>
</comment>
<evidence type="ECO:0000313" key="3">
    <source>
        <dbReference type="EMBL" id="EPY06643.1"/>
    </source>
</evidence>
<dbReference type="EMBL" id="ATMT01000053">
    <property type="protein sequence ID" value="EPY06643.1"/>
    <property type="molecule type" value="Genomic_DNA"/>
</dbReference>
<reference evidence="3 4" key="1">
    <citation type="submission" date="2013-05" db="EMBL/GenBank/DDBJ databases">
        <authorList>
            <person name="Strain E.A."/>
            <person name="Brown E."/>
            <person name="Allard M.W."/>
            <person name="Luo Y.L."/>
        </authorList>
    </citation>
    <scope>NUCLEOTIDE SEQUENCE [LARGE SCALE GENOMIC DNA]</scope>
    <source>
        <strain evidence="3 4">TS-15</strain>
    </source>
</reference>
<dbReference type="AlphaFoldDB" id="S9SR99"/>
<dbReference type="RefSeq" id="WP_021260057.1">
    <property type="nucleotide sequence ID" value="NZ_ATMT01000053.1"/>
</dbReference>
<gene>
    <name evidence="3" type="ORF">PAALTS15_13602</name>
</gene>
<evidence type="ECO:0000256" key="1">
    <source>
        <dbReference type="SAM" id="Phobius"/>
    </source>
</evidence>
<dbReference type="NCBIfam" id="NF033631">
    <property type="entry name" value="SLATT_5"/>
    <property type="match status" value="1"/>
</dbReference>
<feature type="transmembrane region" description="Helical" evidence="1">
    <location>
        <begin position="43"/>
        <end position="63"/>
    </location>
</feature>
<feature type="transmembrane region" description="Helical" evidence="1">
    <location>
        <begin position="69"/>
        <end position="91"/>
    </location>
</feature>
<keyword evidence="1" id="KW-0812">Transmembrane</keyword>
<dbReference type="PATRIC" id="fig|1117108.3.peg.2822"/>
<keyword evidence="1" id="KW-0472">Membrane</keyword>
<protein>
    <recommendedName>
        <fullName evidence="2">SMODS and SLOG-associating 2TM effector domain-containing protein</fullName>
    </recommendedName>
</protein>
<accession>S9SR99</accession>
<feature type="transmembrane region" description="Helical" evidence="1">
    <location>
        <begin position="178"/>
        <end position="200"/>
    </location>
</feature>
<feature type="domain" description="SMODS and SLOG-associating 2TM effector" evidence="2">
    <location>
        <begin position="18"/>
        <end position="193"/>
    </location>
</feature>
<proteinExistence type="predicted"/>
<organism evidence="3 4">
    <name type="scientific">Paenibacillus alvei TS-15</name>
    <dbReference type="NCBI Taxonomy" id="1117108"/>
    <lineage>
        <taxon>Bacteria</taxon>
        <taxon>Bacillati</taxon>
        <taxon>Bacillota</taxon>
        <taxon>Bacilli</taxon>
        <taxon>Bacillales</taxon>
        <taxon>Paenibacillaceae</taxon>
        <taxon>Paenibacillus</taxon>
    </lineage>
</organism>
<evidence type="ECO:0000313" key="4">
    <source>
        <dbReference type="Proteomes" id="UP000015344"/>
    </source>
</evidence>
<dbReference type="Proteomes" id="UP000015344">
    <property type="component" value="Unassembled WGS sequence"/>
</dbReference>
<dbReference type="InterPro" id="IPR041115">
    <property type="entry name" value="SLATT_5"/>
</dbReference>
<evidence type="ECO:0000259" key="2">
    <source>
        <dbReference type="Pfam" id="PF18160"/>
    </source>
</evidence>
<dbReference type="Pfam" id="PF18160">
    <property type="entry name" value="SLATT_5"/>
    <property type="match status" value="1"/>
</dbReference>